<dbReference type="AlphaFoldDB" id="A0A852ZYP7"/>
<gene>
    <name evidence="1" type="ORF">FHU37_004222</name>
</gene>
<reference evidence="1 2" key="1">
    <citation type="submission" date="2020-07" db="EMBL/GenBank/DDBJ databases">
        <title>Sequencing the genomes of 1000 actinobacteria strains.</title>
        <authorList>
            <person name="Klenk H.-P."/>
        </authorList>
    </citation>
    <scope>NUCLEOTIDE SEQUENCE [LARGE SCALE GENOMIC DNA]</scope>
    <source>
        <strain evidence="1 2">DSM 42178</strain>
    </source>
</reference>
<evidence type="ECO:0000313" key="1">
    <source>
        <dbReference type="EMBL" id="NYI07279.1"/>
    </source>
</evidence>
<protein>
    <submittedName>
        <fullName evidence="1">Uncharacterized protein</fullName>
    </submittedName>
</protein>
<name>A0A852ZYP7_9ACTN</name>
<organism evidence="1 2">
    <name type="scientific">Allostreptomyces psammosilenae</name>
    <dbReference type="NCBI Taxonomy" id="1892865"/>
    <lineage>
        <taxon>Bacteria</taxon>
        <taxon>Bacillati</taxon>
        <taxon>Actinomycetota</taxon>
        <taxon>Actinomycetes</taxon>
        <taxon>Kitasatosporales</taxon>
        <taxon>Streptomycetaceae</taxon>
        <taxon>Allostreptomyces</taxon>
    </lineage>
</organism>
<dbReference type="Proteomes" id="UP000567795">
    <property type="component" value="Unassembled WGS sequence"/>
</dbReference>
<dbReference type="RefSeq" id="WP_179815723.1">
    <property type="nucleotide sequence ID" value="NZ_JACBZD010000001.1"/>
</dbReference>
<sequence>MIYPHIPGPIRIPTPAAHTRSTMLATLENTSHWPLGNCWLACGRTNIPVAFLSPIILPGNTATGLYGCADCLRAWGERALEHILNGGSA</sequence>
<comment type="caution">
    <text evidence="1">The sequence shown here is derived from an EMBL/GenBank/DDBJ whole genome shotgun (WGS) entry which is preliminary data.</text>
</comment>
<proteinExistence type="predicted"/>
<evidence type="ECO:0000313" key="2">
    <source>
        <dbReference type="Proteomes" id="UP000567795"/>
    </source>
</evidence>
<dbReference type="EMBL" id="JACBZD010000001">
    <property type="protein sequence ID" value="NYI07279.1"/>
    <property type="molecule type" value="Genomic_DNA"/>
</dbReference>
<accession>A0A852ZYP7</accession>
<keyword evidence="2" id="KW-1185">Reference proteome</keyword>